<feature type="transmembrane region" description="Helical" evidence="1">
    <location>
        <begin position="38"/>
        <end position="59"/>
    </location>
</feature>
<keyword evidence="3" id="KW-1185">Reference proteome</keyword>
<evidence type="ECO:0000256" key="1">
    <source>
        <dbReference type="SAM" id="Phobius"/>
    </source>
</evidence>
<name>A0ABZ3D2V6_9PROT</name>
<feature type="transmembrane region" description="Helical" evidence="1">
    <location>
        <begin position="12"/>
        <end position="32"/>
    </location>
</feature>
<dbReference type="EMBL" id="CP152276">
    <property type="protein sequence ID" value="XAE41983.1"/>
    <property type="molecule type" value="Genomic_DNA"/>
</dbReference>
<proteinExistence type="predicted"/>
<evidence type="ECO:0000313" key="2">
    <source>
        <dbReference type="EMBL" id="XAE41983.1"/>
    </source>
</evidence>
<organism evidence="2 3">
    <name type="scientific">Nguyenibacter vanlangensis</name>
    <dbReference type="NCBI Taxonomy" id="1216886"/>
    <lineage>
        <taxon>Bacteria</taxon>
        <taxon>Pseudomonadati</taxon>
        <taxon>Pseudomonadota</taxon>
        <taxon>Alphaproteobacteria</taxon>
        <taxon>Acetobacterales</taxon>
        <taxon>Acetobacteraceae</taxon>
        <taxon>Nguyenibacter</taxon>
    </lineage>
</organism>
<keyword evidence="1" id="KW-0472">Membrane</keyword>
<sequence>MSEYREPRRVKVAKILSWLPTAFVGMGLSVGVASGADLAVALALPVGLYGGAAIMRHAVRTGRFQPKA</sequence>
<dbReference type="RefSeq" id="WP_342627800.1">
    <property type="nucleotide sequence ID" value="NZ_CP152276.1"/>
</dbReference>
<gene>
    <name evidence="2" type="ORF">AAC691_17150</name>
</gene>
<keyword evidence="1" id="KW-0812">Transmembrane</keyword>
<accession>A0ABZ3D2V6</accession>
<reference evidence="2 3" key="1">
    <citation type="submission" date="2024-04" db="EMBL/GenBank/DDBJ databases">
        <title>Complete genome sequence of Nguyenibacter vanlangesis HBCM-1154, a strain capable of nitrogen fixation, IAA production, and phosphorus solubilization isolated from sugarcane soil.</title>
        <authorList>
            <person name="MY HANH P."/>
        </authorList>
    </citation>
    <scope>NUCLEOTIDE SEQUENCE [LARGE SCALE GENOMIC DNA]</scope>
    <source>
        <strain evidence="2 3">HBCM 1154</strain>
    </source>
</reference>
<evidence type="ECO:0000313" key="3">
    <source>
        <dbReference type="Proteomes" id="UP001449795"/>
    </source>
</evidence>
<dbReference type="Proteomes" id="UP001449795">
    <property type="component" value="Chromosome"/>
</dbReference>
<protein>
    <submittedName>
        <fullName evidence="2">Uncharacterized protein</fullName>
    </submittedName>
</protein>
<keyword evidence="1" id="KW-1133">Transmembrane helix</keyword>